<evidence type="ECO:0000259" key="5">
    <source>
        <dbReference type="Pfam" id="PF00389"/>
    </source>
</evidence>
<dbReference type="InterPro" id="IPR043322">
    <property type="entry name" value="CtBP"/>
</dbReference>
<reference evidence="8" key="1">
    <citation type="submission" date="2023-07" db="EMBL/GenBank/DDBJ databases">
        <title>30 novel species of actinomycetes from the DSMZ collection.</title>
        <authorList>
            <person name="Nouioui I."/>
        </authorList>
    </citation>
    <scope>NUCLEOTIDE SEQUENCE [LARGE SCALE GENOMIC DNA]</scope>
    <source>
        <strain evidence="8">DSM 41886</strain>
    </source>
</reference>
<dbReference type="PROSITE" id="PS00671">
    <property type="entry name" value="D_2_HYDROXYACID_DH_3"/>
    <property type="match status" value="1"/>
</dbReference>
<dbReference type="CDD" id="cd05299">
    <property type="entry name" value="CtBP_dh"/>
    <property type="match status" value="1"/>
</dbReference>
<keyword evidence="2 4" id="KW-0560">Oxidoreductase</keyword>
<dbReference type="RefSeq" id="WP_311621107.1">
    <property type="nucleotide sequence ID" value="NZ_JAVREV010000024.1"/>
</dbReference>
<dbReference type="InterPro" id="IPR006140">
    <property type="entry name" value="D-isomer_DH_NAD-bd"/>
</dbReference>
<evidence type="ECO:0000313" key="7">
    <source>
        <dbReference type="EMBL" id="MDT0446979.1"/>
    </source>
</evidence>
<proteinExistence type="inferred from homology"/>
<feature type="domain" description="D-isomer specific 2-hydroxyacid dehydrogenase catalytic" evidence="5">
    <location>
        <begin position="27"/>
        <end position="315"/>
    </location>
</feature>
<dbReference type="SUPFAM" id="SSF51735">
    <property type="entry name" value="NAD(P)-binding Rossmann-fold domains"/>
    <property type="match status" value="1"/>
</dbReference>
<dbReference type="Pfam" id="PF02826">
    <property type="entry name" value="2-Hacid_dh_C"/>
    <property type="match status" value="1"/>
</dbReference>
<feature type="domain" description="D-isomer specific 2-hydroxyacid dehydrogenase NAD-binding" evidence="6">
    <location>
        <begin position="109"/>
        <end position="284"/>
    </location>
</feature>
<dbReference type="InterPro" id="IPR050418">
    <property type="entry name" value="D-iso_2-hydroxyacid_DH_PdxB"/>
</dbReference>
<dbReference type="InterPro" id="IPR036291">
    <property type="entry name" value="NAD(P)-bd_dom_sf"/>
</dbReference>
<dbReference type="PANTHER" id="PTHR43761">
    <property type="entry name" value="D-ISOMER SPECIFIC 2-HYDROXYACID DEHYDROGENASE FAMILY PROTEIN (AFU_ORTHOLOGUE AFUA_1G13630)"/>
    <property type="match status" value="1"/>
</dbReference>
<protein>
    <submittedName>
        <fullName evidence="7">C-terminal binding protein</fullName>
    </submittedName>
</protein>
<sequence length="316" mass="33019">MSRVVVTDQAFGDVRHERAVAARFAADFAEHHCTTEDETVGAVRGADVAFVNFAPMTRPALAALKPGATVIRYGIGYDNVDVSAARSLGVRVANVPDYGTDTVADHATAALLALLRRLSVYDRAIRDHGWCAPGDAGPLPSFAATTVGLVGTGQIGRAVHARLRTFGFHVLATDPFADPAGGPEDPEFVALPELLARSHAVSLHAPATPDTHHLIGPRNIARMRPGAVLVNTSRGALVDTAALAAALRTGHVAAAALDVFDPEPLPADSPLRGLPNVLLTPHAAFYSTESLDALQRLAADEAARALAGEPLRCQVA</sequence>
<evidence type="ECO:0000256" key="1">
    <source>
        <dbReference type="ARBA" id="ARBA00005854"/>
    </source>
</evidence>
<dbReference type="Proteomes" id="UP001183615">
    <property type="component" value="Unassembled WGS sequence"/>
</dbReference>
<accession>A0ABU2SDC6</accession>
<dbReference type="EMBL" id="JAVREV010000024">
    <property type="protein sequence ID" value="MDT0446979.1"/>
    <property type="molecule type" value="Genomic_DNA"/>
</dbReference>
<comment type="similarity">
    <text evidence="1 4">Belongs to the D-isomer specific 2-hydroxyacid dehydrogenase family.</text>
</comment>
<evidence type="ECO:0000256" key="4">
    <source>
        <dbReference type="RuleBase" id="RU003719"/>
    </source>
</evidence>
<dbReference type="Gene3D" id="3.40.50.720">
    <property type="entry name" value="NAD(P)-binding Rossmann-like Domain"/>
    <property type="match status" value="2"/>
</dbReference>
<dbReference type="Pfam" id="PF00389">
    <property type="entry name" value="2-Hacid_dh"/>
    <property type="match status" value="1"/>
</dbReference>
<gene>
    <name evidence="7" type="ORF">RM779_30955</name>
</gene>
<dbReference type="SUPFAM" id="SSF52283">
    <property type="entry name" value="Formate/glycerate dehydrogenase catalytic domain-like"/>
    <property type="match status" value="1"/>
</dbReference>
<evidence type="ECO:0000259" key="6">
    <source>
        <dbReference type="Pfam" id="PF02826"/>
    </source>
</evidence>
<name>A0ABU2SDC6_9ACTN</name>
<evidence type="ECO:0000256" key="3">
    <source>
        <dbReference type="ARBA" id="ARBA00023027"/>
    </source>
</evidence>
<dbReference type="PROSITE" id="PS00670">
    <property type="entry name" value="D_2_HYDROXYACID_DH_2"/>
    <property type="match status" value="1"/>
</dbReference>
<keyword evidence="8" id="KW-1185">Reference proteome</keyword>
<comment type="caution">
    <text evidence="7">The sequence shown here is derived from an EMBL/GenBank/DDBJ whole genome shotgun (WGS) entry which is preliminary data.</text>
</comment>
<dbReference type="InterPro" id="IPR006139">
    <property type="entry name" value="D-isomer_2_OHA_DH_cat_dom"/>
</dbReference>
<organism evidence="7 8">
    <name type="scientific">Streptomyces johnsoniae</name>
    <dbReference type="NCBI Taxonomy" id="3075532"/>
    <lineage>
        <taxon>Bacteria</taxon>
        <taxon>Bacillati</taxon>
        <taxon>Actinomycetota</taxon>
        <taxon>Actinomycetes</taxon>
        <taxon>Kitasatosporales</taxon>
        <taxon>Streptomycetaceae</taxon>
        <taxon>Streptomyces</taxon>
    </lineage>
</organism>
<evidence type="ECO:0000313" key="8">
    <source>
        <dbReference type="Proteomes" id="UP001183615"/>
    </source>
</evidence>
<dbReference type="InterPro" id="IPR029753">
    <property type="entry name" value="D-isomer_DH_CS"/>
</dbReference>
<evidence type="ECO:0000256" key="2">
    <source>
        <dbReference type="ARBA" id="ARBA00023002"/>
    </source>
</evidence>
<keyword evidence="3" id="KW-0520">NAD</keyword>
<dbReference type="PANTHER" id="PTHR43761:SF1">
    <property type="entry name" value="D-ISOMER SPECIFIC 2-HYDROXYACID DEHYDROGENASE CATALYTIC DOMAIN-CONTAINING PROTEIN-RELATED"/>
    <property type="match status" value="1"/>
</dbReference>